<proteinExistence type="predicted"/>
<organism evidence="2 3">
    <name type="scientific">Streptomyces luteireticuli</name>
    <dbReference type="NCBI Taxonomy" id="173858"/>
    <lineage>
        <taxon>Bacteria</taxon>
        <taxon>Bacillati</taxon>
        <taxon>Actinomycetota</taxon>
        <taxon>Actinomycetes</taxon>
        <taxon>Kitasatosporales</taxon>
        <taxon>Streptomycetaceae</taxon>
        <taxon>Streptomyces</taxon>
    </lineage>
</organism>
<evidence type="ECO:0000256" key="1">
    <source>
        <dbReference type="SAM" id="MobiDB-lite"/>
    </source>
</evidence>
<protein>
    <recommendedName>
        <fullName evidence="4">DNA-binding protein</fullName>
    </recommendedName>
</protein>
<dbReference type="Proteomes" id="UP001500879">
    <property type="component" value="Unassembled WGS sequence"/>
</dbReference>
<accession>A0ABP3J2S7</accession>
<feature type="compositionally biased region" description="Low complexity" evidence="1">
    <location>
        <begin position="165"/>
        <end position="179"/>
    </location>
</feature>
<name>A0ABP3J2S7_9ACTN</name>
<feature type="region of interest" description="Disordered" evidence="1">
    <location>
        <begin position="123"/>
        <end position="186"/>
    </location>
</feature>
<evidence type="ECO:0000313" key="2">
    <source>
        <dbReference type="EMBL" id="GAA0439238.1"/>
    </source>
</evidence>
<evidence type="ECO:0000313" key="3">
    <source>
        <dbReference type="Proteomes" id="UP001500879"/>
    </source>
</evidence>
<dbReference type="EMBL" id="BAAABX010000093">
    <property type="protein sequence ID" value="GAA0439238.1"/>
    <property type="molecule type" value="Genomic_DNA"/>
</dbReference>
<reference evidence="3" key="1">
    <citation type="journal article" date="2019" name="Int. J. Syst. Evol. Microbiol.">
        <title>The Global Catalogue of Microorganisms (GCM) 10K type strain sequencing project: providing services to taxonomists for standard genome sequencing and annotation.</title>
        <authorList>
            <consortium name="The Broad Institute Genomics Platform"/>
            <consortium name="The Broad Institute Genome Sequencing Center for Infectious Disease"/>
            <person name="Wu L."/>
            <person name="Ma J."/>
        </authorList>
    </citation>
    <scope>NUCLEOTIDE SEQUENCE [LARGE SCALE GENOMIC DNA]</scope>
    <source>
        <strain evidence="3">JCM 4788</strain>
    </source>
</reference>
<evidence type="ECO:0008006" key="4">
    <source>
        <dbReference type="Google" id="ProtNLM"/>
    </source>
</evidence>
<keyword evidence="3" id="KW-1185">Reference proteome</keyword>
<dbReference type="RefSeq" id="WP_344033216.1">
    <property type="nucleotide sequence ID" value="NZ_BAAABX010000093.1"/>
</dbReference>
<sequence length="205" mass="23665">MISINGRAVRSRQDLHTHYGYATSTLERWWTDRDWNGHPNAHRIGQTLYWDAKEWDRWDQRRRNPKAAGLADRAQLCAAHGISTSTFDRLWHERETNGHPPVFPHPGPRLYWNAAAYARWIKRHRPADGQPRRGRRPGSRNDNAHPYQGDPRLDRARQALANDPDATTADLTRTLTQDAGETTSARTWARIIQTARQHPQDEGTS</sequence>
<comment type="caution">
    <text evidence="2">The sequence shown here is derived from an EMBL/GenBank/DDBJ whole genome shotgun (WGS) entry which is preliminary data.</text>
</comment>
<gene>
    <name evidence="2" type="ORF">GCM10010357_70830</name>
</gene>